<accession>A0A8X7CC52</accession>
<dbReference type="AlphaFoldDB" id="A0A8X7CC52"/>
<dbReference type="Proteomes" id="UP000886998">
    <property type="component" value="Unassembled WGS sequence"/>
</dbReference>
<evidence type="ECO:0000313" key="1">
    <source>
        <dbReference type="EMBL" id="GFY61293.1"/>
    </source>
</evidence>
<name>A0A8X7CC52_9ARAC</name>
<dbReference type="EMBL" id="BMAV01013554">
    <property type="protein sequence ID" value="GFY61293.1"/>
    <property type="molecule type" value="Genomic_DNA"/>
</dbReference>
<sequence>MGQSRTPATIQKYDRYLTRMVRRNHALGAILFQLHFKRTTGTRVSDQTCNSTLSCGLKSLKIFDLCFVDRRRTYCPQNDEHRSISE</sequence>
<organism evidence="1 2">
    <name type="scientific">Trichonephila inaurata madagascariensis</name>
    <dbReference type="NCBI Taxonomy" id="2747483"/>
    <lineage>
        <taxon>Eukaryota</taxon>
        <taxon>Metazoa</taxon>
        <taxon>Ecdysozoa</taxon>
        <taxon>Arthropoda</taxon>
        <taxon>Chelicerata</taxon>
        <taxon>Arachnida</taxon>
        <taxon>Araneae</taxon>
        <taxon>Araneomorphae</taxon>
        <taxon>Entelegynae</taxon>
        <taxon>Araneoidea</taxon>
        <taxon>Nephilidae</taxon>
        <taxon>Trichonephila</taxon>
        <taxon>Trichonephila inaurata</taxon>
    </lineage>
</organism>
<evidence type="ECO:0000313" key="2">
    <source>
        <dbReference type="Proteomes" id="UP000886998"/>
    </source>
</evidence>
<proteinExistence type="predicted"/>
<keyword evidence="2" id="KW-1185">Reference proteome</keyword>
<reference evidence="1" key="1">
    <citation type="submission" date="2020-08" db="EMBL/GenBank/DDBJ databases">
        <title>Multicomponent nature underlies the extraordinary mechanical properties of spider dragline silk.</title>
        <authorList>
            <person name="Kono N."/>
            <person name="Nakamura H."/>
            <person name="Mori M."/>
            <person name="Yoshida Y."/>
            <person name="Ohtoshi R."/>
            <person name="Malay A.D."/>
            <person name="Moran D.A.P."/>
            <person name="Tomita M."/>
            <person name="Numata K."/>
            <person name="Arakawa K."/>
        </authorList>
    </citation>
    <scope>NUCLEOTIDE SEQUENCE</scope>
</reference>
<gene>
    <name evidence="1" type="ORF">TNIN_446711</name>
</gene>
<protein>
    <submittedName>
        <fullName evidence="1">Uncharacterized protein</fullName>
    </submittedName>
</protein>
<comment type="caution">
    <text evidence="1">The sequence shown here is derived from an EMBL/GenBank/DDBJ whole genome shotgun (WGS) entry which is preliminary data.</text>
</comment>